<keyword evidence="3" id="KW-1185">Reference proteome</keyword>
<accession>A0A9Q0BSE1</accession>
<name>A0A9Q0BSE1_9MUSC</name>
<dbReference type="OrthoDB" id="7862652at2759"/>
<evidence type="ECO:0000313" key="3">
    <source>
        <dbReference type="Proteomes" id="UP001059596"/>
    </source>
</evidence>
<comment type="caution">
    <text evidence="2">The sequence shown here is derived from an EMBL/GenBank/DDBJ whole genome shotgun (WGS) entry which is preliminary data.</text>
</comment>
<gene>
    <name evidence="2" type="ORF">M5D96_004200</name>
</gene>
<protein>
    <submittedName>
        <fullName evidence="2">Uncharacterized protein</fullName>
    </submittedName>
</protein>
<dbReference type="Proteomes" id="UP001059596">
    <property type="component" value="Unassembled WGS sequence"/>
</dbReference>
<dbReference type="AlphaFoldDB" id="A0A9Q0BSE1"/>
<reference evidence="2" key="1">
    <citation type="journal article" date="2023" name="Genome Biol. Evol.">
        <title>Long-read-based Genome Assembly of Drosophila gunungcola Reveals Fewer Chemosensory Genes in Flower-breeding Species.</title>
        <authorList>
            <person name="Negi A."/>
            <person name="Liao B.Y."/>
            <person name="Yeh S.D."/>
        </authorList>
    </citation>
    <scope>NUCLEOTIDE SEQUENCE</scope>
    <source>
        <strain evidence="2">Sukarami</strain>
    </source>
</reference>
<proteinExistence type="predicted"/>
<dbReference type="EMBL" id="JAMKOV010000002">
    <property type="protein sequence ID" value="KAI8042877.1"/>
    <property type="molecule type" value="Genomic_DNA"/>
</dbReference>
<evidence type="ECO:0000256" key="1">
    <source>
        <dbReference type="SAM" id="SignalP"/>
    </source>
</evidence>
<feature type="signal peptide" evidence="1">
    <location>
        <begin position="1"/>
        <end position="25"/>
    </location>
</feature>
<feature type="chain" id="PRO_5040517220" evidence="1">
    <location>
        <begin position="26"/>
        <end position="174"/>
    </location>
</feature>
<keyword evidence="1" id="KW-0732">Signal</keyword>
<evidence type="ECO:0000313" key="2">
    <source>
        <dbReference type="EMBL" id="KAI8042877.1"/>
    </source>
</evidence>
<sequence>MRELEILRICLIIGSLLLCNCFANAKPYVNDFVFPSEDEQNKREYPLWEPIKVDQGTESSDYNGQRGVWVTSDIKSMDKCRDFQLDESSGHVRLIFISYKKVCDPLESLNRALTEELNLPELVFSVKVVKSGKSRLVFELPNAVDAFLTLNNYCKLCHDRHNLTYEILNVEGSK</sequence>
<organism evidence="2 3">
    <name type="scientific">Drosophila gunungcola</name>
    <name type="common">fruit fly</name>
    <dbReference type="NCBI Taxonomy" id="103775"/>
    <lineage>
        <taxon>Eukaryota</taxon>
        <taxon>Metazoa</taxon>
        <taxon>Ecdysozoa</taxon>
        <taxon>Arthropoda</taxon>
        <taxon>Hexapoda</taxon>
        <taxon>Insecta</taxon>
        <taxon>Pterygota</taxon>
        <taxon>Neoptera</taxon>
        <taxon>Endopterygota</taxon>
        <taxon>Diptera</taxon>
        <taxon>Brachycera</taxon>
        <taxon>Muscomorpha</taxon>
        <taxon>Ephydroidea</taxon>
        <taxon>Drosophilidae</taxon>
        <taxon>Drosophila</taxon>
        <taxon>Sophophora</taxon>
    </lineage>
</organism>